<dbReference type="EMBL" id="JAGSPM010000010">
    <property type="protein sequence ID" value="MBR7747955.1"/>
    <property type="molecule type" value="Genomic_DNA"/>
</dbReference>
<dbReference type="GO" id="GO:0045892">
    <property type="term" value="P:negative regulation of DNA-templated transcription"/>
    <property type="evidence" value="ECO:0007669"/>
    <property type="project" value="InterPro"/>
</dbReference>
<evidence type="ECO:0000313" key="6">
    <source>
        <dbReference type="Proteomes" id="UP000680158"/>
    </source>
</evidence>
<dbReference type="InterPro" id="IPR036388">
    <property type="entry name" value="WH-like_DNA-bd_sf"/>
</dbReference>
<keyword evidence="3" id="KW-0238">DNA-binding</keyword>
<sequence length="156" mass="17673">MQRQSSLTIRTSPTTERYLEILSMEEDSKNVSLSEPQLALMRVLWSKPNSSVSEVVDAMRQTRPLAHTTIATMLSRLEKRGLVTTIKEGRQLIYRASYSEAEIQKSMVSELLSSVFMGNARALLSHLVSEEEIKEEDLEQIRQRLLAHSSKGKTHG</sequence>
<organism evidence="5 6">
    <name type="scientific">Undibacterium baiyunense</name>
    <dbReference type="NCBI Taxonomy" id="2828731"/>
    <lineage>
        <taxon>Bacteria</taxon>
        <taxon>Pseudomonadati</taxon>
        <taxon>Pseudomonadota</taxon>
        <taxon>Betaproteobacteria</taxon>
        <taxon>Burkholderiales</taxon>
        <taxon>Oxalobacteraceae</taxon>
        <taxon>Undibacterium</taxon>
    </lineage>
</organism>
<proteinExistence type="inferred from homology"/>
<evidence type="ECO:0000256" key="2">
    <source>
        <dbReference type="ARBA" id="ARBA00023015"/>
    </source>
</evidence>
<reference evidence="5 6" key="1">
    <citation type="submission" date="2021-04" db="EMBL/GenBank/DDBJ databases">
        <title>novel species isolated from subtropical streams in China.</title>
        <authorList>
            <person name="Lu H."/>
        </authorList>
    </citation>
    <scope>NUCLEOTIDE SEQUENCE [LARGE SCALE GENOMIC DNA]</scope>
    <source>
        <strain evidence="5 6">BYS107W</strain>
    </source>
</reference>
<dbReference type="Pfam" id="PF03965">
    <property type="entry name" value="Penicillinase_R"/>
    <property type="match status" value="1"/>
</dbReference>
<dbReference type="SUPFAM" id="SSF46785">
    <property type="entry name" value="Winged helix' DNA-binding domain"/>
    <property type="match status" value="1"/>
</dbReference>
<keyword evidence="4" id="KW-0804">Transcription</keyword>
<gene>
    <name evidence="5" type="ORF">KDM92_15315</name>
</gene>
<dbReference type="Gene3D" id="1.10.4040.10">
    <property type="entry name" value="Penicillinase repressor domain"/>
    <property type="match status" value="1"/>
</dbReference>
<dbReference type="Gene3D" id="1.10.10.10">
    <property type="entry name" value="Winged helix-like DNA-binding domain superfamily/Winged helix DNA-binding domain"/>
    <property type="match status" value="1"/>
</dbReference>
<comment type="similarity">
    <text evidence="1">Belongs to the BlaI transcriptional regulatory family.</text>
</comment>
<keyword evidence="6" id="KW-1185">Reference proteome</keyword>
<dbReference type="GO" id="GO:0003677">
    <property type="term" value="F:DNA binding"/>
    <property type="evidence" value="ECO:0007669"/>
    <property type="project" value="UniProtKB-KW"/>
</dbReference>
<evidence type="ECO:0000256" key="3">
    <source>
        <dbReference type="ARBA" id="ARBA00023125"/>
    </source>
</evidence>
<evidence type="ECO:0000313" key="5">
    <source>
        <dbReference type="EMBL" id="MBR7747955.1"/>
    </source>
</evidence>
<dbReference type="AlphaFoldDB" id="A0A941DH30"/>
<accession>A0A941DH30</accession>
<dbReference type="InterPro" id="IPR036390">
    <property type="entry name" value="WH_DNA-bd_sf"/>
</dbReference>
<evidence type="ECO:0000256" key="1">
    <source>
        <dbReference type="ARBA" id="ARBA00011046"/>
    </source>
</evidence>
<dbReference type="InterPro" id="IPR005650">
    <property type="entry name" value="BlaI_family"/>
</dbReference>
<protein>
    <submittedName>
        <fullName evidence="5">BlaI/MecI/CopY family transcriptional regulator</fullName>
    </submittedName>
</protein>
<evidence type="ECO:0000256" key="4">
    <source>
        <dbReference type="ARBA" id="ARBA00023163"/>
    </source>
</evidence>
<dbReference type="Proteomes" id="UP000680158">
    <property type="component" value="Unassembled WGS sequence"/>
</dbReference>
<comment type="caution">
    <text evidence="5">The sequence shown here is derived from an EMBL/GenBank/DDBJ whole genome shotgun (WGS) entry which is preliminary data.</text>
</comment>
<name>A0A941DH30_9BURK</name>
<keyword evidence="2" id="KW-0805">Transcription regulation</keyword>